<dbReference type="AlphaFoldDB" id="A0AAX4PIM9"/>
<evidence type="ECO:0000313" key="3">
    <source>
        <dbReference type="Proteomes" id="UP001472866"/>
    </source>
</evidence>
<dbReference type="Proteomes" id="UP001472866">
    <property type="component" value="Chromosome 14"/>
</dbReference>
<keyword evidence="3" id="KW-1185">Reference proteome</keyword>
<sequence>MTSSARWESSRSRKVGMVVTPTSSRPSTPQTANRPSSSSSSSTAAAAPIVPAGPSPEELEQLEARVAEKFAKEAERAEASTSSAASTSAAKKSAVSKPPPDVERFERSKYLEEYSRNVRTPRCQSARGHPTPSHPAKAETSTNSTTAAEDRRGDRDDAFDYLPLSGWSDDTLVGLPTSYVLYDKFQLLSTSRTQHQQRATSAKPSGSKKSAVATRLVSSSKGPRRTVARATTPTRTQRIKQRDRELHSAGVTVYSDHHSSGRMEVEDDEHENGRGQAAKDWPNSLRIVVPYKLKPKQRGQPFMNPNLHHSGNRSSGGTRDYRNSTKESRSSASLSTALRVQQQRGERERERERERSAAMAKARLLSNYRNRHNRIHENEEPLLVKKALDTTHIQPIHKQSWRK</sequence>
<feature type="compositionally biased region" description="Low complexity" evidence="1">
    <location>
        <begin position="79"/>
        <end position="93"/>
    </location>
</feature>
<feature type="compositionally biased region" description="Basic and acidic residues" evidence="1">
    <location>
        <begin position="62"/>
        <end position="78"/>
    </location>
</feature>
<feature type="compositionally biased region" description="Low complexity" evidence="1">
    <location>
        <begin position="330"/>
        <end position="339"/>
    </location>
</feature>
<feature type="compositionally biased region" description="Basic and acidic residues" evidence="1">
    <location>
        <begin position="344"/>
        <end position="356"/>
    </location>
</feature>
<proteinExistence type="predicted"/>
<evidence type="ECO:0000313" key="2">
    <source>
        <dbReference type="EMBL" id="WZN66057.1"/>
    </source>
</evidence>
<feature type="compositionally biased region" description="Basic and acidic residues" evidence="1">
    <location>
        <begin position="255"/>
        <end position="264"/>
    </location>
</feature>
<feature type="region of interest" description="Disordered" evidence="1">
    <location>
        <begin position="192"/>
        <end position="281"/>
    </location>
</feature>
<feature type="compositionally biased region" description="Low complexity" evidence="1">
    <location>
        <begin position="138"/>
        <end position="147"/>
    </location>
</feature>
<evidence type="ECO:0000256" key="1">
    <source>
        <dbReference type="SAM" id="MobiDB-lite"/>
    </source>
</evidence>
<reference evidence="2 3" key="1">
    <citation type="submission" date="2024-03" db="EMBL/GenBank/DDBJ databases">
        <title>Complete genome sequence of the green alga Chloropicon roscoffensis RCC1871.</title>
        <authorList>
            <person name="Lemieux C."/>
            <person name="Pombert J.-F."/>
            <person name="Otis C."/>
            <person name="Turmel M."/>
        </authorList>
    </citation>
    <scope>NUCLEOTIDE SEQUENCE [LARGE SCALE GENOMIC DNA]</scope>
    <source>
        <strain evidence="2 3">RCC1871</strain>
    </source>
</reference>
<name>A0AAX4PIM9_9CHLO</name>
<feature type="compositionally biased region" description="Polar residues" evidence="1">
    <location>
        <begin position="192"/>
        <end position="208"/>
    </location>
</feature>
<gene>
    <name evidence="2" type="ORF">HKI87_14g76200</name>
</gene>
<feature type="compositionally biased region" description="Polar residues" evidence="1">
    <location>
        <begin position="307"/>
        <end position="317"/>
    </location>
</feature>
<feature type="region of interest" description="Disordered" evidence="1">
    <location>
        <begin position="296"/>
        <end position="358"/>
    </location>
</feature>
<feature type="compositionally biased region" description="Basic and acidic residues" evidence="1">
    <location>
        <begin position="148"/>
        <end position="158"/>
    </location>
</feature>
<protein>
    <submittedName>
        <fullName evidence="2">Uncharacterized protein</fullName>
    </submittedName>
</protein>
<feature type="compositionally biased region" description="Low complexity" evidence="1">
    <location>
        <begin position="20"/>
        <end position="56"/>
    </location>
</feature>
<feature type="region of interest" description="Disordered" evidence="1">
    <location>
        <begin position="1"/>
        <end position="158"/>
    </location>
</feature>
<feature type="compositionally biased region" description="Basic and acidic residues" evidence="1">
    <location>
        <begin position="319"/>
        <end position="329"/>
    </location>
</feature>
<dbReference type="EMBL" id="CP151514">
    <property type="protein sequence ID" value="WZN66057.1"/>
    <property type="molecule type" value="Genomic_DNA"/>
</dbReference>
<feature type="compositionally biased region" description="Basic and acidic residues" evidence="1">
    <location>
        <begin position="100"/>
        <end position="116"/>
    </location>
</feature>
<organism evidence="2 3">
    <name type="scientific">Chloropicon roscoffensis</name>
    <dbReference type="NCBI Taxonomy" id="1461544"/>
    <lineage>
        <taxon>Eukaryota</taxon>
        <taxon>Viridiplantae</taxon>
        <taxon>Chlorophyta</taxon>
        <taxon>Chloropicophyceae</taxon>
        <taxon>Chloropicales</taxon>
        <taxon>Chloropicaceae</taxon>
        <taxon>Chloropicon</taxon>
    </lineage>
</organism>
<accession>A0AAX4PIM9</accession>